<proteinExistence type="predicted"/>
<evidence type="ECO:0000256" key="3">
    <source>
        <dbReference type="ARBA" id="ARBA00022438"/>
    </source>
</evidence>
<gene>
    <name evidence="10" type="primary">pepT_18</name>
    <name evidence="10" type="ORF">SDC9_51335</name>
</gene>
<organism evidence="10">
    <name type="scientific">bioreactor metagenome</name>
    <dbReference type="NCBI Taxonomy" id="1076179"/>
    <lineage>
        <taxon>unclassified sequences</taxon>
        <taxon>metagenomes</taxon>
        <taxon>ecological metagenomes</taxon>
    </lineage>
</organism>
<dbReference type="SUPFAM" id="SSF55031">
    <property type="entry name" value="Bacterial exopeptidase dimerisation domain"/>
    <property type="match status" value="1"/>
</dbReference>
<keyword evidence="7 10" id="KW-0378">Hydrolase</keyword>
<dbReference type="GO" id="GO:0006508">
    <property type="term" value="P:proteolysis"/>
    <property type="evidence" value="ECO:0007669"/>
    <property type="project" value="UniProtKB-KW"/>
</dbReference>
<dbReference type="PANTHER" id="PTHR42994:SF1">
    <property type="entry name" value="PEPTIDASE T"/>
    <property type="match status" value="1"/>
</dbReference>
<dbReference type="InterPro" id="IPR002933">
    <property type="entry name" value="Peptidase_M20"/>
</dbReference>
<comment type="subcellular location">
    <subcellularLocation>
        <location evidence="2">Cytoplasm</location>
    </subcellularLocation>
</comment>
<feature type="domain" description="Peptidase M20 dimerisation" evidence="9">
    <location>
        <begin position="58"/>
        <end position="160"/>
    </location>
</feature>
<evidence type="ECO:0000313" key="10">
    <source>
        <dbReference type="EMBL" id="MPM05053.1"/>
    </source>
</evidence>
<evidence type="ECO:0000256" key="1">
    <source>
        <dbReference type="ARBA" id="ARBA00001947"/>
    </source>
</evidence>
<reference evidence="10" key="1">
    <citation type="submission" date="2019-08" db="EMBL/GenBank/DDBJ databases">
        <authorList>
            <person name="Kucharzyk K."/>
            <person name="Murdoch R.W."/>
            <person name="Higgins S."/>
            <person name="Loffler F."/>
        </authorList>
    </citation>
    <scope>NUCLEOTIDE SEQUENCE</scope>
</reference>
<dbReference type="Pfam" id="PF01546">
    <property type="entry name" value="Peptidase_M20"/>
    <property type="match status" value="1"/>
</dbReference>
<dbReference type="PANTHER" id="PTHR42994">
    <property type="entry name" value="PEPTIDASE T"/>
    <property type="match status" value="1"/>
</dbReference>
<accession>A0A644WS05</accession>
<sequence length="262" mass="29430">MTAVEYLMEHPVIKHGKICIAFTPDEEIGRGVDYFDVKKFGAEFAYTLDGSGPGEMEYENFNAAAATIKIKGNNIHPGYAKNKMLNASLLAAEFISMLPVNERPEFTEGYDGFYHLTGLTSTVEEAEISYIIRDHDKAIFERRKNQMQDIAAFLNNKYKKEVFLLEIKDQYYNMREMIEPVFHVVEIAMQAMRNVGVTPDVKPIRGGTDGSRLSYMGLPCPNLFAGGHNFHGKHEFIAVDTMVKAVDTILNIIAIVSSKEVS</sequence>
<name>A0A644WS05_9ZZZZ</name>
<dbReference type="GO" id="GO:0008270">
    <property type="term" value="F:zinc ion binding"/>
    <property type="evidence" value="ECO:0007669"/>
    <property type="project" value="InterPro"/>
</dbReference>
<evidence type="ECO:0000256" key="7">
    <source>
        <dbReference type="ARBA" id="ARBA00022801"/>
    </source>
</evidence>
<keyword evidence="3 10" id="KW-0031">Aminopeptidase</keyword>
<dbReference type="InterPro" id="IPR010161">
    <property type="entry name" value="Peptidase_M20B"/>
</dbReference>
<dbReference type="EMBL" id="VSSQ01001095">
    <property type="protein sequence ID" value="MPM05053.1"/>
    <property type="molecule type" value="Genomic_DNA"/>
</dbReference>
<evidence type="ECO:0000256" key="5">
    <source>
        <dbReference type="ARBA" id="ARBA00022670"/>
    </source>
</evidence>
<comment type="cofactor">
    <cofactor evidence="1">
        <name>Zn(2+)</name>
        <dbReference type="ChEBI" id="CHEBI:29105"/>
    </cofactor>
</comment>
<dbReference type="InterPro" id="IPR011650">
    <property type="entry name" value="Peptidase_M20_dimer"/>
</dbReference>
<comment type="caution">
    <text evidence="10">The sequence shown here is derived from an EMBL/GenBank/DDBJ whole genome shotgun (WGS) entry which is preliminary data.</text>
</comment>
<keyword evidence="6" id="KW-0479">Metal-binding</keyword>
<dbReference type="NCBIfam" id="NF003976">
    <property type="entry name" value="PRK05469.1"/>
    <property type="match status" value="1"/>
</dbReference>
<dbReference type="Pfam" id="PF07687">
    <property type="entry name" value="M20_dimer"/>
    <property type="match status" value="1"/>
</dbReference>
<dbReference type="EC" id="3.4.11.4" evidence="10"/>
<dbReference type="Gene3D" id="3.40.630.10">
    <property type="entry name" value="Zn peptidases"/>
    <property type="match status" value="2"/>
</dbReference>
<dbReference type="InterPro" id="IPR036264">
    <property type="entry name" value="Bact_exopeptidase_dim_dom"/>
</dbReference>
<dbReference type="AlphaFoldDB" id="A0A644WS05"/>
<evidence type="ECO:0000256" key="8">
    <source>
        <dbReference type="ARBA" id="ARBA00022833"/>
    </source>
</evidence>
<dbReference type="NCBIfam" id="TIGR01882">
    <property type="entry name" value="peptidase-T"/>
    <property type="match status" value="1"/>
</dbReference>
<evidence type="ECO:0000256" key="6">
    <source>
        <dbReference type="ARBA" id="ARBA00022723"/>
    </source>
</evidence>
<dbReference type="GO" id="GO:0006518">
    <property type="term" value="P:peptide metabolic process"/>
    <property type="evidence" value="ECO:0007669"/>
    <property type="project" value="InterPro"/>
</dbReference>
<dbReference type="NCBIfam" id="NF009920">
    <property type="entry name" value="PRK13381.1"/>
    <property type="match status" value="1"/>
</dbReference>
<dbReference type="SUPFAM" id="SSF53187">
    <property type="entry name" value="Zn-dependent exopeptidases"/>
    <property type="match status" value="1"/>
</dbReference>
<evidence type="ECO:0000259" key="9">
    <source>
        <dbReference type="Pfam" id="PF07687"/>
    </source>
</evidence>
<keyword evidence="8" id="KW-0862">Zinc</keyword>
<protein>
    <submittedName>
        <fullName evidence="10">Peptidase T</fullName>
        <ecNumber evidence="10">3.4.11.4</ecNumber>
    </submittedName>
</protein>
<keyword evidence="5" id="KW-0645">Protease</keyword>
<dbReference type="GO" id="GO:0005829">
    <property type="term" value="C:cytosol"/>
    <property type="evidence" value="ECO:0007669"/>
    <property type="project" value="TreeGrafter"/>
</dbReference>
<evidence type="ECO:0000256" key="2">
    <source>
        <dbReference type="ARBA" id="ARBA00004496"/>
    </source>
</evidence>
<dbReference type="GO" id="GO:0045148">
    <property type="term" value="F:tripeptide aminopeptidase activity"/>
    <property type="evidence" value="ECO:0007669"/>
    <property type="project" value="UniProtKB-EC"/>
</dbReference>
<evidence type="ECO:0000256" key="4">
    <source>
        <dbReference type="ARBA" id="ARBA00022490"/>
    </source>
</evidence>
<dbReference type="FunFam" id="3.30.70.360:FF:000002">
    <property type="entry name" value="Peptidase T"/>
    <property type="match status" value="1"/>
</dbReference>
<keyword evidence="4" id="KW-0963">Cytoplasm</keyword>